<dbReference type="EMBL" id="MW323236">
    <property type="protein sequence ID" value="UOY17180.1"/>
    <property type="molecule type" value="mRNA"/>
</dbReference>
<evidence type="ECO:0000313" key="1">
    <source>
        <dbReference type="EMBL" id="UOY17180.1"/>
    </source>
</evidence>
<name>A0A8T9VQM2_DASOC</name>
<protein>
    <submittedName>
        <fullName evidence="1">Venom peptide</fullName>
    </submittedName>
</protein>
<reference evidence="1" key="1">
    <citation type="submission" date="2020-12" db="EMBL/GenBank/DDBJ databases">
        <authorList>
            <person name="Robinson S.D."/>
        </authorList>
    </citation>
    <scope>NUCLEOTIDE SEQUENCE</scope>
    <source>
        <tissue evidence="1">Venom apparatus</tissue>
    </source>
</reference>
<organism evidence="1">
    <name type="scientific">Dasymutilla occidentalis</name>
    <name type="common">Cow killer</name>
    <name type="synonym">Velvet ant</name>
    <dbReference type="NCBI Taxonomy" id="374947"/>
    <lineage>
        <taxon>Eukaryota</taxon>
        <taxon>Metazoa</taxon>
        <taxon>Ecdysozoa</taxon>
        <taxon>Arthropoda</taxon>
        <taxon>Hexapoda</taxon>
        <taxon>Insecta</taxon>
        <taxon>Pterygota</taxon>
        <taxon>Neoptera</taxon>
        <taxon>Endopterygota</taxon>
        <taxon>Hymenoptera</taxon>
        <taxon>Apocrita</taxon>
        <taxon>Aculeata</taxon>
        <taxon>Pompiloidea</taxon>
        <taxon>Mutillidae</taxon>
        <taxon>Sphaeropthalminae</taxon>
        <taxon>Dasymutilla</taxon>
    </lineage>
</organism>
<accession>A0A8T9VQM2</accession>
<sequence>MNLLTLFFGIFVVFIVTISIFFDNVEASALPNALAAPDALADADALPLALPKRKKRKGSKFGRNILTSFGKGAAEAAGEATVNAAVDQILEAQGEGEYLY</sequence>
<dbReference type="AlphaFoldDB" id="A0A8T9VQM2"/>
<proteinExistence type="evidence at transcript level"/>